<dbReference type="PRINTS" id="PR00702">
    <property type="entry name" value="ACRIFLAVINRP"/>
</dbReference>
<keyword evidence="1" id="KW-1133">Transmembrane helix</keyword>
<reference evidence="2 3" key="1">
    <citation type="journal article" date="2008" name="Int. J. Syst. Evol. Microbiol.">
        <title>Amphritea japonica sp. nov. and Amphritea balenae sp. nov., isolated from the sediment adjacent to sperm whale carcasses off Kagoshima, Japan.</title>
        <authorList>
            <person name="Miyazaki M."/>
            <person name="Nogi Y."/>
            <person name="Fujiwara Y."/>
            <person name="Kawato M."/>
            <person name="Nagahama T."/>
            <person name="Kubokawa K."/>
            <person name="Horikoshi K."/>
        </authorList>
    </citation>
    <scope>NUCLEOTIDE SEQUENCE [LARGE SCALE GENOMIC DNA]</scope>
    <source>
        <strain evidence="2 3">ATCC BAA-1530</strain>
    </source>
</reference>
<feature type="transmembrane region" description="Helical" evidence="1">
    <location>
        <begin position="949"/>
        <end position="969"/>
    </location>
</feature>
<evidence type="ECO:0000313" key="3">
    <source>
        <dbReference type="Proteomes" id="UP000595663"/>
    </source>
</evidence>
<protein>
    <submittedName>
        <fullName evidence="2">RND family efflux transporter</fullName>
    </submittedName>
</protein>
<dbReference type="RefSeq" id="WP_019621505.1">
    <property type="nucleotide sequence ID" value="NZ_AP014545.1"/>
</dbReference>
<dbReference type="InterPro" id="IPR027463">
    <property type="entry name" value="AcrB_DN_DC_subdom"/>
</dbReference>
<dbReference type="SUPFAM" id="SSF82693">
    <property type="entry name" value="Multidrug efflux transporter AcrB pore domain, PN1, PN2, PC1 and PC2 subdomains"/>
    <property type="match status" value="2"/>
</dbReference>
<dbReference type="Gene3D" id="3.30.70.1440">
    <property type="entry name" value="Multidrug efflux transporter AcrB pore domain"/>
    <property type="match status" value="1"/>
</dbReference>
<dbReference type="OrthoDB" id="5287122at2"/>
<dbReference type="SUPFAM" id="SSF82714">
    <property type="entry name" value="Multidrug efflux transporter AcrB TolC docking domain, DN and DC subdomains"/>
    <property type="match status" value="2"/>
</dbReference>
<feature type="transmembrane region" description="Helical" evidence="1">
    <location>
        <begin position="898"/>
        <end position="920"/>
    </location>
</feature>
<dbReference type="InterPro" id="IPR001036">
    <property type="entry name" value="Acrflvin-R"/>
</dbReference>
<keyword evidence="3" id="KW-1185">Reference proteome</keyword>
<feature type="transmembrane region" description="Helical" evidence="1">
    <location>
        <begin position="523"/>
        <end position="541"/>
    </location>
</feature>
<accession>A0A7R6SS57</accession>
<dbReference type="EMBL" id="AP014545">
    <property type="protein sequence ID" value="BBB25906.1"/>
    <property type="molecule type" value="Genomic_DNA"/>
</dbReference>
<keyword evidence="1" id="KW-0472">Membrane</keyword>
<proteinExistence type="predicted"/>
<name>A0A7R6SS57_9GAMM</name>
<feature type="transmembrane region" description="Helical" evidence="1">
    <location>
        <begin position="383"/>
        <end position="407"/>
    </location>
</feature>
<dbReference type="Pfam" id="PF00873">
    <property type="entry name" value="ACR_tran"/>
    <property type="match status" value="1"/>
</dbReference>
<keyword evidence="1" id="KW-0812">Transmembrane</keyword>
<feature type="transmembrane region" description="Helical" evidence="1">
    <location>
        <begin position="358"/>
        <end position="377"/>
    </location>
</feature>
<dbReference type="Gene3D" id="1.20.1640.10">
    <property type="entry name" value="Multidrug efflux transporter AcrB transmembrane domain"/>
    <property type="match status" value="2"/>
</dbReference>
<evidence type="ECO:0000256" key="1">
    <source>
        <dbReference type="SAM" id="Phobius"/>
    </source>
</evidence>
<dbReference type="GO" id="GO:0005886">
    <property type="term" value="C:plasma membrane"/>
    <property type="evidence" value="ECO:0007669"/>
    <property type="project" value="TreeGrafter"/>
</dbReference>
<dbReference type="Gene3D" id="3.30.2090.10">
    <property type="entry name" value="Multidrug efflux transporter AcrB TolC docking domain, DN and DC subdomains"/>
    <property type="match status" value="2"/>
</dbReference>
<gene>
    <name evidence="2" type="ORF">AMJAP_1311</name>
</gene>
<dbReference type="Gene3D" id="3.30.70.1320">
    <property type="entry name" value="Multidrug efflux transporter AcrB pore domain like"/>
    <property type="match status" value="1"/>
</dbReference>
<feature type="transmembrane region" description="Helical" evidence="1">
    <location>
        <begin position="332"/>
        <end position="351"/>
    </location>
</feature>
<feature type="transmembrane region" description="Helical" evidence="1">
    <location>
        <begin position="460"/>
        <end position="487"/>
    </location>
</feature>
<feature type="transmembrane region" description="Helical" evidence="1">
    <location>
        <begin position="846"/>
        <end position="866"/>
    </location>
</feature>
<dbReference type="Proteomes" id="UP000595663">
    <property type="component" value="Chromosome"/>
</dbReference>
<dbReference type="PANTHER" id="PTHR32063">
    <property type="match status" value="1"/>
</dbReference>
<dbReference type="GO" id="GO:0042910">
    <property type="term" value="F:xenobiotic transmembrane transporter activity"/>
    <property type="evidence" value="ECO:0007669"/>
    <property type="project" value="TreeGrafter"/>
</dbReference>
<dbReference type="SUPFAM" id="SSF82866">
    <property type="entry name" value="Multidrug efflux transporter AcrB transmembrane domain"/>
    <property type="match status" value="2"/>
</dbReference>
<dbReference type="PANTHER" id="PTHR32063:SF0">
    <property type="entry name" value="SWARMING MOTILITY PROTEIN SWRC"/>
    <property type="match status" value="1"/>
</dbReference>
<organism evidence="2 3">
    <name type="scientific">Amphritea japonica ATCC BAA-1530</name>
    <dbReference type="NCBI Taxonomy" id="1278309"/>
    <lineage>
        <taxon>Bacteria</taxon>
        <taxon>Pseudomonadati</taxon>
        <taxon>Pseudomonadota</taxon>
        <taxon>Gammaproteobacteria</taxon>
        <taxon>Oceanospirillales</taxon>
        <taxon>Oceanospirillaceae</taxon>
        <taxon>Amphritea</taxon>
    </lineage>
</organism>
<feature type="transmembrane region" description="Helical" evidence="1">
    <location>
        <begin position="428"/>
        <end position="448"/>
    </location>
</feature>
<sequence length="1022" mass="111510">MRSFIEAALNRSRTVILILIFLLIAGTFAFIAIPKESDPDVAIPVIYVSMSHEGIAPEDAERLLVRPMENALRDVAGIKEIRSIAAEGHASVTLEFDAGFDAKQALQDVREKVDIAKSELPASTDEPTVNEVNIALFPVMTLSLSGSIGERELVSLARKMKDEIEALPNVLKVDVGGDREEVMEVLVDPLALESYRIDFQTVLNIVSRNNQLVAAGAIDSGAGRMLLKVPGVIENLDDVLNLPIKIQGNTVVTFADVATIRNNFKDPEGFARVDGQPAIALEISKRSGANIIETIEQVRAIVDVAELRFPKAVRFTYILDQSKQISSMLNDLLNNIVSAIVLVMLIIIAALGFRSSLLIGLAIPGSFLTGLLFLYLLNMTLNVVVLFSLILVVGMLVDGAIVVIELADRRLKEGANAAEAFGFAARQMAWPVIASTATTLAVFVPLAFWPGIVGEFMKYLPITVTLCLLASLMMALIFLPVIGGLLYRGHRVKPAPDIVIEAGLFKRGYMRLLSYLIGHPGKTLLFTLTLVMVTGYTYSIFGRGVEFFPEVEPETALVNVHARGDLSVVEKDRMVRQVEERIMGMPELKSVYARSFNQGSGEDVIGVIQFQFTDWFTRRSAKEIINEMRLKTVSAVPGVSLEFREQESGPSGGKPIQLQISGLNIVDINQATGHIRSLIDSLGGFQNVEDNRPLPGIEWRLKVNREDAARYGADISQLGSAVQMLTSGIKLTDYRPDYTEDEVDILIRFPKEERQLEQLGQLRIKTPKGMIPISNFMAFEPAAKTGSISRVDGMKVITLGSEVEEGLLASDKLRELQRELTNITLPEGVKLTFKGEDADQKETGEFLLKAFLIALFMMLLILVTQFNSLYQSLLILSAILFSTAGVLLGLLITAQPFGIVMVGIGAIALAGIVVNNNIVLIDTFNSLRKEGLKVAEAAIKAGELRFRPVLLTAITTVLGLVPMVFALNVDLINRQIDIGAPSTQMWTQLASAIAGGLSFATLLTLLLTPCMLVLGERLVKAA</sequence>
<evidence type="ECO:0000313" key="2">
    <source>
        <dbReference type="EMBL" id="BBB25906.1"/>
    </source>
</evidence>
<feature type="transmembrane region" description="Helical" evidence="1">
    <location>
        <begin position="989"/>
        <end position="1014"/>
    </location>
</feature>
<dbReference type="AlphaFoldDB" id="A0A7R6SS57"/>
<feature type="transmembrane region" description="Helical" evidence="1">
    <location>
        <begin position="873"/>
        <end position="892"/>
    </location>
</feature>
<dbReference type="KEGG" id="ajp:AMJAP_1311"/>
<dbReference type="Gene3D" id="3.30.70.1430">
    <property type="entry name" value="Multidrug efflux transporter AcrB pore domain"/>
    <property type="match status" value="2"/>
</dbReference>